<gene>
    <name evidence="1" type="ORF">KFK14_18190</name>
</gene>
<accession>A0A975Q128</accession>
<evidence type="ECO:0000313" key="2">
    <source>
        <dbReference type="Proteomes" id="UP000681425"/>
    </source>
</evidence>
<dbReference type="RefSeq" id="WP_212608659.1">
    <property type="nucleotide sequence ID" value="NZ_CP073910.1"/>
</dbReference>
<dbReference type="AlphaFoldDB" id="A0A975Q128"/>
<keyword evidence="2" id="KW-1185">Reference proteome</keyword>
<reference evidence="1" key="1">
    <citation type="submission" date="2021-04" db="EMBL/GenBank/DDBJ databases">
        <title>Isolation of p-tert-butylphenol degrading bacteria Sphingobium phenoxybenzoativorans Tas13 from active sludge.</title>
        <authorList>
            <person name="Li Y."/>
        </authorList>
    </citation>
    <scope>NUCLEOTIDE SEQUENCE</scope>
    <source>
        <strain evidence="1">Tas13</strain>
    </source>
</reference>
<dbReference type="InterPro" id="IPR010848">
    <property type="entry name" value="DUF1465"/>
</dbReference>
<dbReference type="Proteomes" id="UP000681425">
    <property type="component" value="Chromosome"/>
</dbReference>
<dbReference type="EMBL" id="CP073910">
    <property type="protein sequence ID" value="QUT04932.1"/>
    <property type="molecule type" value="Genomic_DNA"/>
</dbReference>
<protein>
    <submittedName>
        <fullName evidence="1">DUF1465 family protein</fullName>
    </submittedName>
</protein>
<dbReference type="Gene3D" id="1.10.8.930">
    <property type="entry name" value="Protein of unknown function DUF1465"/>
    <property type="match status" value="1"/>
</dbReference>
<dbReference type="KEGG" id="spph:KFK14_18190"/>
<sequence length="154" mass="16997">MPFSGHMNRGLHGRLVNSLYIEAMVMADEARAYFSAQGDADRDELAVPARIGFSCESLKVTTRLMHVIAWLMAQRGWQRGEIGEHALADPKYLLGEAAPTDAVVLADFPFAARALIEGSADLYDRVARLQAMMRGERDAAEGARALMDRLEQAF</sequence>
<dbReference type="InterPro" id="IPR038301">
    <property type="entry name" value="AraC-like_sf"/>
</dbReference>
<proteinExistence type="predicted"/>
<evidence type="ECO:0000313" key="1">
    <source>
        <dbReference type="EMBL" id="QUT04932.1"/>
    </source>
</evidence>
<name>A0A975Q128_9SPHN</name>
<organism evidence="1 2">
    <name type="scientific">Sphingobium phenoxybenzoativorans</name>
    <dbReference type="NCBI Taxonomy" id="1592790"/>
    <lineage>
        <taxon>Bacteria</taxon>
        <taxon>Pseudomonadati</taxon>
        <taxon>Pseudomonadota</taxon>
        <taxon>Alphaproteobacteria</taxon>
        <taxon>Sphingomonadales</taxon>
        <taxon>Sphingomonadaceae</taxon>
        <taxon>Sphingobium</taxon>
    </lineage>
</organism>
<dbReference type="Pfam" id="PF07323">
    <property type="entry name" value="DUF1465"/>
    <property type="match status" value="1"/>
</dbReference>